<gene>
    <name evidence="6" type="ORF">SAMN05444342_3554</name>
</gene>
<keyword evidence="7" id="KW-1185">Reference proteome</keyword>
<dbReference type="PANTHER" id="PTHR12302">
    <property type="entry name" value="EBNA2 BINDING PROTEIN P100"/>
    <property type="match status" value="1"/>
</dbReference>
<organism evidence="6 7">
    <name type="scientific">Haladaptatus paucihalophilus DX253</name>
    <dbReference type="NCBI Taxonomy" id="797209"/>
    <lineage>
        <taxon>Archaea</taxon>
        <taxon>Methanobacteriati</taxon>
        <taxon>Methanobacteriota</taxon>
        <taxon>Stenosarchaea group</taxon>
        <taxon>Halobacteria</taxon>
        <taxon>Halobacteriales</taxon>
        <taxon>Haladaptataceae</taxon>
        <taxon>Haladaptatus</taxon>
    </lineage>
</organism>
<dbReference type="SUPFAM" id="SSF74853">
    <property type="entry name" value="Lamin A/C globular tail domain"/>
    <property type="match status" value="1"/>
</dbReference>
<dbReference type="PROSITE" id="PS01123">
    <property type="entry name" value="TNASE_1"/>
    <property type="match status" value="1"/>
</dbReference>
<keyword evidence="2" id="KW-0255">Endonuclease</keyword>
<feature type="domain" description="LTD" evidence="5">
    <location>
        <begin position="180"/>
        <end position="299"/>
    </location>
</feature>
<reference evidence="7" key="1">
    <citation type="submission" date="2016-11" db="EMBL/GenBank/DDBJ databases">
        <authorList>
            <person name="Varghese N."/>
            <person name="Submissions S."/>
        </authorList>
    </citation>
    <scope>NUCLEOTIDE SEQUENCE [LARGE SCALE GENOMIC DNA]</scope>
    <source>
        <strain evidence="7">DX253</strain>
    </source>
</reference>
<proteinExistence type="predicted"/>
<accession>A0A1M6ZS38</accession>
<evidence type="ECO:0000313" key="6">
    <source>
        <dbReference type="EMBL" id="SHL33254.1"/>
    </source>
</evidence>
<dbReference type="PANTHER" id="PTHR12302:SF3">
    <property type="entry name" value="SERINE_THREONINE-PROTEIN KINASE 31"/>
    <property type="match status" value="1"/>
</dbReference>
<dbReference type="InterPro" id="IPR036415">
    <property type="entry name" value="Lamin_tail_dom_sf"/>
</dbReference>
<evidence type="ECO:0000259" key="4">
    <source>
        <dbReference type="PROSITE" id="PS50830"/>
    </source>
</evidence>
<dbReference type="SUPFAM" id="SSF50199">
    <property type="entry name" value="Staphylococcal nuclease"/>
    <property type="match status" value="1"/>
</dbReference>
<feature type="domain" description="TNase-like" evidence="4">
    <location>
        <begin position="37"/>
        <end position="184"/>
    </location>
</feature>
<dbReference type="Gene3D" id="2.60.40.1260">
    <property type="entry name" value="Lamin Tail domain"/>
    <property type="match status" value="1"/>
</dbReference>
<protein>
    <submittedName>
        <fullName evidence="6">Micrococcal nuclease</fullName>
    </submittedName>
</protein>
<dbReference type="Pfam" id="PF00565">
    <property type="entry name" value="SNase"/>
    <property type="match status" value="1"/>
</dbReference>
<dbReference type="GO" id="GO:0016787">
    <property type="term" value="F:hydrolase activity"/>
    <property type="evidence" value="ECO:0007669"/>
    <property type="project" value="UniProtKB-KW"/>
</dbReference>
<dbReference type="Gene3D" id="2.40.50.90">
    <property type="match status" value="1"/>
</dbReference>
<dbReference type="InterPro" id="IPR016071">
    <property type="entry name" value="Staphylococal_nuclease_OB-fold"/>
</dbReference>
<dbReference type="Proteomes" id="UP000184203">
    <property type="component" value="Unassembled WGS sequence"/>
</dbReference>
<evidence type="ECO:0000259" key="5">
    <source>
        <dbReference type="PROSITE" id="PS51841"/>
    </source>
</evidence>
<dbReference type="Pfam" id="PF00932">
    <property type="entry name" value="LTD"/>
    <property type="match status" value="1"/>
</dbReference>
<dbReference type="EMBL" id="FRAN01000006">
    <property type="protein sequence ID" value="SHL33254.1"/>
    <property type="molecule type" value="Genomic_DNA"/>
</dbReference>
<sequence length="299" mass="32092">MVEDNKYTFAVVVLSSLLICGVTAAIIVTPATAEISGSQQVTVTNVVDGDTLDVQYENGTTDTVRLLGVDTPETYGENTPDEWEGVPNTQAGKDCLHSEGEDAKSFMKNNLEGKQITLKFDSESDHRGYYGRLLAYVYYGGEDYNYKLIESGQARVYDSTFSKSSSYYSAESSAQNTEQNAWTCRNVGSGDASVSISQIHEDAAGNDNDNLNDEYVVFENTGSTSIDLSGWTVTDESGKTYTFSSLTLSPGQTVTLHSGSGSDTSSDVFWGRSTAVWNNGGDTVSISDSSGSSVATKAY</sequence>
<dbReference type="InterPro" id="IPR035437">
    <property type="entry name" value="SNase_OB-fold_sf"/>
</dbReference>
<dbReference type="PROSITE" id="PS50830">
    <property type="entry name" value="TNASE_3"/>
    <property type="match status" value="1"/>
</dbReference>
<dbReference type="SMART" id="SM00318">
    <property type="entry name" value="SNc"/>
    <property type="match status" value="1"/>
</dbReference>
<dbReference type="GO" id="GO:0003676">
    <property type="term" value="F:nucleic acid binding"/>
    <property type="evidence" value="ECO:0007669"/>
    <property type="project" value="InterPro"/>
</dbReference>
<evidence type="ECO:0000256" key="1">
    <source>
        <dbReference type="ARBA" id="ARBA00022722"/>
    </source>
</evidence>
<dbReference type="PROSITE" id="PS51841">
    <property type="entry name" value="LTD"/>
    <property type="match status" value="1"/>
</dbReference>
<dbReference type="GO" id="GO:0004519">
    <property type="term" value="F:endonuclease activity"/>
    <property type="evidence" value="ECO:0007669"/>
    <property type="project" value="UniProtKB-KW"/>
</dbReference>
<evidence type="ECO:0000256" key="2">
    <source>
        <dbReference type="ARBA" id="ARBA00022759"/>
    </source>
</evidence>
<dbReference type="InterPro" id="IPR001322">
    <property type="entry name" value="Lamin_tail_dom"/>
</dbReference>
<keyword evidence="3" id="KW-0378">Hydrolase</keyword>
<name>A0A1M6ZS38_HALPU</name>
<keyword evidence="1" id="KW-0540">Nuclease</keyword>
<dbReference type="AlphaFoldDB" id="A0A1M6ZS38"/>
<dbReference type="InterPro" id="IPR002071">
    <property type="entry name" value="Thermonucl_AS"/>
</dbReference>
<evidence type="ECO:0000256" key="3">
    <source>
        <dbReference type="ARBA" id="ARBA00022801"/>
    </source>
</evidence>
<evidence type="ECO:0000313" key="7">
    <source>
        <dbReference type="Proteomes" id="UP000184203"/>
    </source>
</evidence>